<dbReference type="OrthoDB" id="564699at2"/>
<name>A0A4R2KQM4_9RHOB</name>
<protein>
    <submittedName>
        <fullName evidence="2">Uncharacterized protein DUF2793</fullName>
    </submittedName>
</protein>
<keyword evidence="3" id="KW-1185">Reference proteome</keyword>
<dbReference type="RefSeq" id="WP_132546651.1">
    <property type="nucleotide sequence ID" value="NZ_SLWW01000021.1"/>
</dbReference>
<dbReference type="InterPro" id="IPR008983">
    <property type="entry name" value="Tumour_necrosis_fac-like_dom"/>
</dbReference>
<organism evidence="2 3">
    <name type="scientific">Rhodovulum euryhalinum</name>
    <dbReference type="NCBI Taxonomy" id="35805"/>
    <lineage>
        <taxon>Bacteria</taxon>
        <taxon>Pseudomonadati</taxon>
        <taxon>Pseudomonadota</taxon>
        <taxon>Alphaproteobacteria</taxon>
        <taxon>Rhodobacterales</taxon>
        <taxon>Paracoccaceae</taxon>
        <taxon>Rhodovulum</taxon>
    </lineage>
</organism>
<dbReference type="SUPFAM" id="SSF49842">
    <property type="entry name" value="TNF-like"/>
    <property type="match status" value="1"/>
</dbReference>
<dbReference type="Proteomes" id="UP000295142">
    <property type="component" value="Unassembled WGS sequence"/>
</dbReference>
<evidence type="ECO:0000313" key="2">
    <source>
        <dbReference type="EMBL" id="TCO68905.1"/>
    </source>
</evidence>
<sequence length="359" mass="38065">MSDATTHLLLPYILAAQAQKHITHNETLRILDGLVHLSVLDRNLTAPPGSPTDGDRYIVGSGATGDWAGWDLNVALFTDGSWLRLPPRAGWRAWVEDEGLLLVYDGVGWVGTTPAALQNLALLGLGTTADASNPFSAKLNAALWTALTAAEGGTGDLFYTMNKETAADDLGLTLQSGFVTKALLGLFGSDRFRLAVSADGSAFFDALIADNATGIVDQPRLPRFKAYTNYDNYVGVGTWTTIAINNTDVNDQGAFDAANNRFVAPVDGDYLFGATLLYKVNSATTARLRGRLVLNGTAEVRGSFGEAGNAAHVSLATALWLQTMTPLAAGDTVELQASFRTADGYVAADHTSFWGCKIG</sequence>
<dbReference type="InterPro" id="IPR021251">
    <property type="entry name" value="DUF2793"/>
</dbReference>
<dbReference type="AlphaFoldDB" id="A0A4R2KQM4"/>
<dbReference type="PROSITE" id="PS50871">
    <property type="entry name" value="C1Q"/>
    <property type="match status" value="1"/>
</dbReference>
<comment type="caution">
    <text evidence="2">The sequence shown here is derived from an EMBL/GenBank/DDBJ whole genome shotgun (WGS) entry which is preliminary data.</text>
</comment>
<evidence type="ECO:0000313" key="3">
    <source>
        <dbReference type="Proteomes" id="UP000295142"/>
    </source>
</evidence>
<dbReference type="EMBL" id="SLWW01000021">
    <property type="protein sequence ID" value="TCO68905.1"/>
    <property type="molecule type" value="Genomic_DNA"/>
</dbReference>
<dbReference type="Gene3D" id="2.60.120.40">
    <property type="match status" value="1"/>
</dbReference>
<evidence type="ECO:0000259" key="1">
    <source>
        <dbReference type="PROSITE" id="PS50871"/>
    </source>
</evidence>
<proteinExistence type="predicted"/>
<reference evidence="2 3" key="1">
    <citation type="submission" date="2019-03" db="EMBL/GenBank/DDBJ databases">
        <title>Genomic Encyclopedia of Type Strains, Phase IV (KMG-IV): sequencing the most valuable type-strain genomes for metagenomic binning, comparative biology and taxonomic classification.</title>
        <authorList>
            <person name="Goeker M."/>
        </authorList>
    </citation>
    <scope>NUCLEOTIDE SEQUENCE [LARGE SCALE GENOMIC DNA]</scope>
    <source>
        <strain evidence="2 3">DSM 4868</strain>
    </source>
</reference>
<feature type="domain" description="C1q" evidence="1">
    <location>
        <begin position="219"/>
        <end position="359"/>
    </location>
</feature>
<gene>
    <name evidence="2" type="ORF">EV655_12122</name>
</gene>
<accession>A0A4R2KQM4</accession>
<dbReference type="InterPro" id="IPR001073">
    <property type="entry name" value="C1q_dom"/>
</dbReference>
<dbReference type="Pfam" id="PF10983">
    <property type="entry name" value="DUF2793"/>
    <property type="match status" value="1"/>
</dbReference>